<dbReference type="InterPro" id="IPR021109">
    <property type="entry name" value="Peptidase_aspartic_dom_sf"/>
</dbReference>
<dbReference type="Proteomes" id="UP000887013">
    <property type="component" value="Unassembled WGS sequence"/>
</dbReference>
<gene>
    <name evidence="1" type="primary">pol_2583</name>
    <name evidence="1" type="ORF">NPIL_475661</name>
</gene>
<organism evidence="1 2">
    <name type="scientific">Nephila pilipes</name>
    <name type="common">Giant wood spider</name>
    <name type="synonym">Nephila maculata</name>
    <dbReference type="NCBI Taxonomy" id="299642"/>
    <lineage>
        <taxon>Eukaryota</taxon>
        <taxon>Metazoa</taxon>
        <taxon>Ecdysozoa</taxon>
        <taxon>Arthropoda</taxon>
        <taxon>Chelicerata</taxon>
        <taxon>Arachnida</taxon>
        <taxon>Araneae</taxon>
        <taxon>Araneomorphae</taxon>
        <taxon>Entelegynae</taxon>
        <taxon>Araneoidea</taxon>
        <taxon>Nephilidae</taxon>
        <taxon>Nephila</taxon>
    </lineage>
</organism>
<name>A0A8X6IGJ4_NEPPI</name>
<evidence type="ECO:0000313" key="2">
    <source>
        <dbReference type="Proteomes" id="UP000887013"/>
    </source>
</evidence>
<dbReference type="AlphaFoldDB" id="A0A8X6IGJ4"/>
<dbReference type="Gene3D" id="2.40.70.10">
    <property type="entry name" value="Acid Proteases"/>
    <property type="match status" value="1"/>
</dbReference>
<dbReference type="EMBL" id="BMAW01044339">
    <property type="protein sequence ID" value="GFS44059.1"/>
    <property type="molecule type" value="Genomic_DNA"/>
</dbReference>
<comment type="caution">
    <text evidence="1">The sequence shown here is derived from an EMBL/GenBank/DDBJ whole genome shotgun (WGS) entry which is preliminary data.</text>
</comment>
<sequence length="244" mass="28236">MAFLAEARKEGLRILADEMGLIFGQDLKISQIADQTVKSPQYKEDVEKSLLCNIVDDKQTRKEEERNAKERELDKERTTCVDSGASHCIVGELLHQILKQKVAEFQETQHTMTLVDGEKRQVEAFTTWVDIGLEGNVFKTNLITLSHVKENRTFLDTDFLQNAGIILDLKSHKWFFNEIPSRKFNFVKEINLCDIKHALHAEYITYKLREGQQLSSERKNKHNTLLKQYERILELGAEATLQTK</sequence>
<protein>
    <submittedName>
        <fullName evidence="1">Retrovirus-related Pol polyprotein from transposon 297</fullName>
    </submittedName>
</protein>
<proteinExistence type="predicted"/>
<evidence type="ECO:0000313" key="1">
    <source>
        <dbReference type="EMBL" id="GFS44059.1"/>
    </source>
</evidence>
<keyword evidence="2" id="KW-1185">Reference proteome</keyword>
<accession>A0A8X6IGJ4</accession>
<reference evidence="1" key="1">
    <citation type="submission" date="2020-08" db="EMBL/GenBank/DDBJ databases">
        <title>Multicomponent nature underlies the extraordinary mechanical properties of spider dragline silk.</title>
        <authorList>
            <person name="Kono N."/>
            <person name="Nakamura H."/>
            <person name="Mori M."/>
            <person name="Yoshida Y."/>
            <person name="Ohtoshi R."/>
            <person name="Malay A.D."/>
            <person name="Moran D.A.P."/>
            <person name="Tomita M."/>
            <person name="Numata K."/>
            <person name="Arakawa K."/>
        </authorList>
    </citation>
    <scope>NUCLEOTIDE SEQUENCE</scope>
</reference>